<reference evidence="2" key="1">
    <citation type="submission" date="2023-03" db="EMBL/GenBank/DDBJ databases">
        <authorList>
            <person name="Steffen K."/>
            <person name="Cardenas P."/>
        </authorList>
    </citation>
    <scope>NUCLEOTIDE SEQUENCE</scope>
</reference>
<dbReference type="EMBL" id="CASHTH010002571">
    <property type="protein sequence ID" value="CAI8031852.1"/>
    <property type="molecule type" value="Genomic_DNA"/>
</dbReference>
<feature type="region of interest" description="Disordered" evidence="1">
    <location>
        <begin position="1"/>
        <end position="26"/>
    </location>
</feature>
<accession>A0AA35SMI2</accession>
<evidence type="ECO:0000313" key="3">
    <source>
        <dbReference type="Proteomes" id="UP001174909"/>
    </source>
</evidence>
<proteinExistence type="predicted"/>
<feature type="non-terminal residue" evidence="2">
    <location>
        <position position="1"/>
    </location>
</feature>
<sequence>PGGESGPTNTEQSGAAGRRRRLQRGTKRRCVSTWNTGVSICVAVARAVHLCHKVMLAWVMPGGHTGGCCTSRSCGGV</sequence>
<feature type="compositionally biased region" description="Basic residues" evidence="1">
    <location>
        <begin position="17"/>
        <end position="26"/>
    </location>
</feature>
<dbReference type="AlphaFoldDB" id="A0AA35SMI2"/>
<evidence type="ECO:0000313" key="2">
    <source>
        <dbReference type="EMBL" id="CAI8031852.1"/>
    </source>
</evidence>
<keyword evidence="3" id="KW-1185">Reference proteome</keyword>
<protein>
    <submittedName>
        <fullName evidence="2">Uncharacterized protein</fullName>
    </submittedName>
</protein>
<gene>
    <name evidence="2" type="ORF">GBAR_LOCUS18046</name>
</gene>
<comment type="caution">
    <text evidence="2">The sequence shown here is derived from an EMBL/GenBank/DDBJ whole genome shotgun (WGS) entry which is preliminary data.</text>
</comment>
<feature type="compositionally biased region" description="Polar residues" evidence="1">
    <location>
        <begin position="1"/>
        <end position="13"/>
    </location>
</feature>
<name>A0AA35SMI2_GEOBA</name>
<evidence type="ECO:0000256" key="1">
    <source>
        <dbReference type="SAM" id="MobiDB-lite"/>
    </source>
</evidence>
<dbReference type="Proteomes" id="UP001174909">
    <property type="component" value="Unassembled WGS sequence"/>
</dbReference>
<organism evidence="2 3">
    <name type="scientific">Geodia barretti</name>
    <name type="common">Barrett's horny sponge</name>
    <dbReference type="NCBI Taxonomy" id="519541"/>
    <lineage>
        <taxon>Eukaryota</taxon>
        <taxon>Metazoa</taxon>
        <taxon>Porifera</taxon>
        <taxon>Demospongiae</taxon>
        <taxon>Heteroscleromorpha</taxon>
        <taxon>Tetractinellida</taxon>
        <taxon>Astrophorina</taxon>
        <taxon>Geodiidae</taxon>
        <taxon>Geodia</taxon>
    </lineage>
</organism>